<proteinExistence type="predicted"/>
<protein>
    <submittedName>
        <fullName evidence="1">Uncharacterized protein</fullName>
    </submittedName>
</protein>
<dbReference type="HOGENOM" id="CLU_2915190_0_0_11"/>
<organism evidence="1 2">
    <name type="scientific">Adlercreutzia caecimuris B7</name>
    <dbReference type="NCBI Taxonomy" id="1235794"/>
    <lineage>
        <taxon>Bacteria</taxon>
        <taxon>Bacillati</taxon>
        <taxon>Actinomycetota</taxon>
        <taxon>Coriobacteriia</taxon>
        <taxon>Eggerthellales</taxon>
        <taxon>Eggerthellaceae</taxon>
        <taxon>Adlercreutzia</taxon>
    </lineage>
</organism>
<dbReference type="Proteomes" id="UP000014204">
    <property type="component" value="Unassembled WGS sequence"/>
</dbReference>
<dbReference type="GeneID" id="82189921"/>
<reference evidence="1 2" key="1">
    <citation type="submission" date="2013-04" db="EMBL/GenBank/DDBJ databases">
        <title>The Genome Sequence of Enterorhabdus caecimuris B7.</title>
        <authorList>
            <consortium name="The Broad Institute Genomics Platform"/>
            <consortium name="The Broad Institute Genome Sequencing Center for Infectious Disease"/>
            <person name="Earl A."/>
            <person name="Xavier R."/>
            <person name="Elson C."/>
            <person name="Duck W."/>
            <person name="Walker B."/>
            <person name="Young S."/>
            <person name="Zeng Q."/>
            <person name="Gargeya S."/>
            <person name="Fitzgerald M."/>
            <person name="Haas B."/>
            <person name="Abouelleil A."/>
            <person name="Allen A.W."/>
            <person name="Alvarado L."/>
            <person name="Arachchi H.M."/>
            <person name="Berlin A.M."/>
            <person name="Chapman S.B."/>
            <person name="Gainer-Dewar J."/>
            <person name="Goldberg J."/>
            <person name="Griggs A."/>
            <person name="Gujja S."/>
            <person name="Hansen M."/>
            <person name="Howarth C."/>
            <person name="Imamovic A."/>
            <person name="Ireland A."/>
            <person name="Larimer J."/>
            <person name="McCowan C."/>
            <person name="Murphy C."/>
            <person name="Pearson M."/>
            <person name="Poon T.W."/>
            <person name="Priest M."/>
            <person name="Roberts A."/>
            <person name="Saif S."/>
            <person name="Shea T."/>
            <person name="Sisk P."/>
            <person name="Sykes S."/>
            <person name="Wortman J."/>
            <person name="Nusbaum C."/>
            <person name="Birren B."/>
        </authorList>
    </citation>
    <scope>NUCLEOTIDE SEQUENCE [LARGE SCALE GENOMIC DNA]</scope>
    <source>
        <strain evidence="1 2">B7</strain>
    </source>
</reference>
<dbReference type="OrthoDB" id="9878202at2"/>
<gene>
    <name evidence="1" type="ORF">C811_00285</name>
</gene>
<comment type="caution">
    <text evidence="1">The sequence shown here is derived from an EMBL/GenBank/DDBJ whole genome shotgun (WGS) entry which is preliminary data.</text>
</comment>
<evidence type="ECO:0000313" key="2">
    <source>
        <dbReference type="Proteomes" id="UP000014204"/>
    </source>
</evidence>
<sequence length="61" mass="6715">MNHRTMQLQEAVDEATDTMRAASQALTLMEGTAAEEELCGLLARALSHEADRLAKKAARMR</sequence>
<dbReference type="RefSeq" id="WP_016308527.1">
    <property type="nucleotide sequence ID" value="NZ_KE159646.1"/>
</dbReference>
<dbReference type="EMBL" id="ASSY01000005">
    <property type="protein sequence ID" value="EOS52263.1"/>
    <property type="molecule type" value="Genomic_DNA"/>
</dbReference>
<evidence type="ECO:0000313" key="1">
    <source>
        <dbReference type="EMBL" id="EOS52263.1"/>
    </source>
</evidence>
<name>R9L166_9ACTN</name>
<dbReference type="AlphaFoldDB" id="R9L166"/>
<keyword evidence="2" id="KW-1185">Reference proteome</keyword>
<accession>R9L166</accession>